<dbReference type="InterPro" id="IPR023801">
    <property type="entry name" value="His_deacetylse_dom"/>
</dbReference>
<dbReference type="STRING" id="2282107.A0A286UX21"/>
<dbReference type="AlphaFoldDB" id="A0A286UX21"/>
<evidence type="ECO:0000256" key="12">
    <source>
        <dbReference type="HAMAP-Rule" id="MF_03107"/>
    </source>
</evidence>
<dbReference type="InterPro" id="IPR037138">
    <property type="entry name" value="His_deacetylse_dom_sf"/>
</dbReference>
<reference evidence="14 15" key="1">
    <citation type="journal article" date="2017" name="Mol. Ecol.">
        <title>Comparative and population genomic landscape of Phellinus noxius: A hypervariable fungus causing root rot in trees.</title>
        <authorList>
            <person name="Chung C.L."/>
            <person name="Lee T.J."/>
            <person name="Akiba M."/>
            <person name="Lee H.H."/>
            <person name="Kuo T.H."/>
            <person name="Liu D."/>
            <person name="Ke H.M."/>
            <person name="Yokoi T."/>
            <person name="Roa M.B."/>
            <person name="Lu M.J."/>
            <person name="Chang Y.Y."/>
            <person name="Ann P.J."/>
            <person name="Tsai J.N."/>
            <person name="Chen C.Y."/>
            <person name="Tzean S.S."/>
            <person name="Ota Y."/>
            <person name="Hattori T."/>
            <person name="Sahashi N."/>
            <person name="Liou R.F."/>
            <person name="Kikuchi T."/>
            <person name="Tsai I.J."/>
        </authorList>
    </citation>
    <scope>NUCLEOTIDE SEQUENCE [LARGE SCALE GENOMIC DNA]</scope>
    <source>
        <strain evidence="14 15">FFPRI411160</strain>
    </source>
</reference>
<evidence type="ECO:0000256" key="2">
    <source>
        <dbReference type="ARBA" id="ARBA00022516"/>
    </source>
</evidence>
<dbReference type="EC" id="1.1.1.330" evidence="12"/>
<proteinExistence type="inferred from homology"/>
<evidence type="ECO:0000256" key="9">
    <source>
        <dbReference type="ARBA" id="ARBA00023098"/>
    </source>
</evidence>
<evidence type="ECO:0000256" key="6">
    <source>
        <dbReference type="ARBA" id="ARBA00022857"/>
    </source>
</evidence>
<comment type="pathway">
    <text evidence="1">Lipid metabolism; fatty acid biosynthesis.</text>
</comment>
<keyword evidence="2 12" id="KW-0444">Lipid biosynthesis</keyword>
<evidence type="ECO:0000256" key="11">
    <source>
        <dbReference type="ARBA" id="ARBA00023160"/>
    </source>
</evidence>
<comment type="similarity">
    <text evidence="12">Belongs to the short-chain dehydrogenases/reductases (SDR) family.</text>
</comment>
<keyword evidence="9 12" id="KW-0443">Lipid metabolism</keyword>
<dbReference type="Gene3D" id="3.40.50.720">
    <property type="entry name" value="NAD(P)-binding Rossmann-like Domain"/>
    <property type="match status" value="1"/>
</dbReference>
<dbReference type="HAMAP" id="MF_03107">
    <property type="entry name" value="3_ketoreductase"/>
    <property type="match status" value="1"/>
</dbReference>
<evidence type="ECO:0000256" key="10">
    <source>
        <dbReference type="ARBA" id="ARBA00023136"/>
    </source>
</evidence>
<evidence type="ECO:0000259" key="13">
    <source>
        <dbReference type="Pfam" id="PF00850"/>
    </source>
</evidence>
<accession>A0A286UX21</accession>
<dbReference type="SUPFAM" id="SSF51735">
    <property type="entry name" value="NAD(P)-binding Rossmann-fold domains"/>
    <property type="match status" value="1"/>
</dbReference>
<comment type="caution">
    <text evidence="14">The sequence shown here is derived from an EMBL/GenBank/DDBJ whole genome shotgun (WGS) entry which is preliminary data.</text>
</comment>
<dbReference type="InterPro" id="IPR036291">
    <property type="entry name" value="NAD(P)-bd_dom_sf"/>
</dbReference>
<evidence type="ECO:0000256" key="1">
    <source>
        <dbReference type="ARBA" id="ARBA00005194"/>
    </source>
</evidence>
<keyword evidence="7 12" id="KW-1133">Transmembrane helix</keyword>
<dbReference type="InterPro" id="IPR020904">
    <property type="entry name" value="Sc_DH/Rdtase_CS"/>
</dbReference>
<dbReference type="PRINTS" id="PR00081">
    <property type="entry name" value="GDHRDH"/>
</dbReference>
<dbReference type="FunFam" id="3.40.50.720:FF:000137">
    <property type="entry name" value="Hydroxysteroid (17-beta) dehydrogenase 3"/>
    <property type="match status" value="1"/>
</dbReference>
<dbReference type="CDD" id="cd05356">
    <property type="entry name" value="17beta-HSD1_like_SDR_c"/>
    <property type="match status" value="1"/>
</dbReference>
<dbReference type="InterPro" id="IPR002347">
    <property type="entry name" value="SDR_fam"/>
</dbReference>
<dbReference type="UniPathway" id="UPA00094"/>
<dbReference type="GO" id="GO:0141040">
    <property type="term" value="F:very-long-chain 3-oxoacyl-CoA reductase activity"/>
    <property type="evidence" value="ECO:0007669"/>
    <property type="project" value="UniProtKB-EC"/>
</dbReference>
<keyword evidence="11 12" id="KW-0275">Fatty acid biosynthesis</keyword>
<protein>
    <recommendedName>
        <fullName evidence="12">Very-long-chain 3-oxoacyl-CoA reductase</fullName>
        <ecNumber evidence="12">1.1.1.330</ecNumber>
    </recommendedName>
    <alternativeName>
        <fullName evidence="12">3-ketoacyl-CoA reductase</fullName>
        <shortName evidence="12">3-ketoreductase</shortName>
        <shortName evidence="12">KAR</shortName>
    </alternativeName>
    <alternativeName>
        <fullName evidence="12">Microsomal beta-keto-reductase</fullName>
    </alternativeName>
</protein>
<name>A0A286UX21_9AGAM</name>
<evidence type="ECO:0000256" key="7">
    <source>
        <dbReference type="ARBA" id="ARBA00022989"/>
    </source>
</evidence>
<dbReference type="GO" id="GO:0045703">
    <property type="term" value="F:ketoreductase activity"/>
    <property type="evidence" value="ECO:0007669"/>
    <property type="project" value="UniProtKB-UniRule"/>
</dbReference>
<dbReference type="Pfam" id="PF00850">
    <property type="entry name" value="Hist_deacetyl"/>
    <property type="match status" value="1"/>
</dbReference>
<keyword evidence="8 12" id="KW-0560">Oxidoreductase</keyword>
<organism evidence="14 15">
    <name type="scientific">Pyrrhoderma noxium</name>
    <dbReference type="NCBI Taxonomy" id="2282107"/>
    <lineage>
        <taxon>Eukaryota</taxon>
        <taxon>Fungi</taxon>
        <taxon>Dikarya</taxon>
        <taxon>Basidiomycota</taxon>
        <taxon>Agaricomycotina</taxon>
        <taxon>Agaricomycetes</taxon>
        <taxon>Hymenochaetales</taxon>
        <taxon>Hymenochaetaceae</taxon>
        <taxon>Pyrrhoderma</taxon>
    </lineage>
</organism>
<sequence>MKPRNVFYIVSQELIKVSSLLPSNKNRSLLVHSLANSLGLLEATSSEVAVNTDSPSLELDLEPHFRIVRPRCATVQELCMYHDRDYIDFILDPSSQEHKLSTYPDLQNGEQGPNLFSEFGVEDDCPPFLGLDKYVQLVAGGTLTAAELLKSGDADIAIFWDGGRHHAQKSRASGFCYVADCILAILSLKKAPPLQRNLEIGRRKARVMYLDFDLHFSDAVSECFYNPISPIGNTSMNSSPQVLTLSVHHAAPGFYPVSALSRLSRPTSSDSPPTPSGGLDPFTLSIPLKQGASVKTFHRLWPTIESIKNAFNPDYVVLQCGTDGIAGDPHAIWNWSLGLEEGSMDWCVSQVLNKWGVHVLMLGGGGYNSANTARAWATLTSIARKKPVSSETQIPDHTAFPLYAPSFIMEVPAGNMRDENTDEYLQEIEQVTEGRSVLSYLYSVSGLAMDNLLNLIPKTYLPVVVVLGLVTLAKFVIKATGVFLQTFILPGTSLKRYTRKGVESWAVVTGATDGIGKEFALQLAKAGFGIILVSRTESKLKSVAEEIESKTQAKAKILVIDFSAPTESDYSALANTCNGLDIGILVNNVGRSHEFPVPFAESTLEDQHAIVNINISATLRVTQIILKNMIQQRRGLILTLSSFTGAIPSPLLATYSASKAFLQTWSDALQSELKSTGIDVECINAYFVVSNMSRIRRASALIPMPKEYVSSVLKKVGLQCGALWTGRPSASTPFWSHSILDYLINLIGWKAGFIHYTLNLHKDIRRRALRKKEREAAAAKKD</sequence>
<evidence type="ECO:0000313" key="14">
    <source>
        <dbReference type="EMBL" id="PAV24136.1"/>
    </source>
</evidence>
<evidence type="ECO:0000256" key="8">
    <source>
        <dbReference type="ARBA" id="ARBA00023002"/>
    </source>
</evidence>
<keyword evidence="3 12" id="KW-0812">Transmembrane</keyword>
<feature type="active site" description="Proton acceptor" evidence="12">
    <location>
        <position position="655"/>
    </location>
</feature>
<gene>
    <name evidence="14" type="ORF">PNOK_0120400</name>
</gene>
<keyword evidence="5 12" id="KW-0276">Fatty acid metabolism</keyword>
<dbReference type="PANTHER" id="PTHR43086:SF2">
    <property type="entry name" value="HYDROXYSTEROID DEHYDROGENASE-LIKE PROTEIN 1"/>
    <property type="match status" value="1"/>
</dbReference>
<evidence type="ECO:0000256" key="5">
    <source>
        <dbReference type="ARBA" id="ARBA00022832"/>
    </source>
</evidence>
<evidence type="ECO:0000313" key="15">
    <source>
        <dbReference type="Proteomes" id="UP000217199"/>
    </source>
</evidence>
<dbReference type="InParanoid" id="A0A286UX21"/>
<dbReference type="GO" id="GO:0005789">
    <property type="term" value="C:endoplasmic reticulum membrane"/>
    <property type="evidence" value="ECO:0007669"/>
    <property type="project" value="UniProtKB-SubCell"/>
</dbReference>
<dbReference type="SUPFAM" id="SSF52768">
    <property type="entry name" value="Arginase/deacetylase"/>
    <property type="match status" value="1"/>
</dbReference>
<dbReference type="GO" id="GO:0030497">
    <property type="term" value="P:fatty acid elongation"/>
    <property type="evidence" value="ECO:0007669"/>
    <property type="project" value="UniProtKB-UniRule"/>
</dbReference>
<feature type="binding site" evidence="12">
    <location>
        <position position="642"/>
    </location>
    <ligand>
        <name>substrate</name>
    </ligand>
</feature>
<keyword evidence="15" id="KW-1185">Reference proteome</keyword>
<keyword evidence="4 12" id="KW-0256">Endoplasmic reticulum</keyword>
<comment type="function">
    <text evidence="12">Component of the microsomal membrane bound fatty acid elongation system, which produces the 26-carbon very long-chain fatty acids (VLCFA) from palmitate. Catalyzes the reduction of the 3-ketoacyl-CoA intermediate that is formed in each cycle of fatty acid elongation. VLCFAs serve as precursors for ceramide and sphingolipids.</text>
</comment>
<dbReference type="PROSITE" id="PS00061">
    <property type="entry name" value="ADH_SHORT"/>
    <property type="match status" value="1"/>
</dbReference>
<dbReference type="Proteomes" id="UP000217199">
    <property type="component" value="Unassembled WGS sequence"/>
</dbReference>
<dbReference type="PANTHER" id="PTHR43086">
    <property type="entry name" value="VERY-LONG-CHAIN 3-OXOOACYL-COA REDUCTASE"/>
    <property type="match status" value="1"/>
</dbReference>
<keyword evidence="10 12" id="KW-0472">Membrane</keyword>
<dbReference type="InterPro" id="IPR027533">
    <property type="entry name" value="3_ketoreductase_fungal"/>
</dbReference>
<dbReference type="InterPro" id="IPR023696">
    <property type="entry name" value="Ureohydrolase_dom_sf"/>
</dbReference>
<keyword evidence="6 12" id="KW-0521">NADP</keyword>
<comment type="catalytic activity">
    <reaction evidence="12">
        <text>a very-long-chain (3R)-3-hydroxyacyl-CoA + NADP(+) = a very-long-chain 3-oxoacyl-CoA + NADPH + H(+)</text>
        <dbReference type="Rhea" id="RHEA:48680"/>
        <dbReference type="ChEBI" id="CHEBI:15378"/>
        <dbReference type="ChEBI" id="CHEBI:57783"/>
        <dbReference type="ChEBI" id="CHEBI:58349"/>
        <dbReference type="ChEBI" id="CHEBI:85440"/>
        <dbReference type="ChEBI" id="CHEBI:90725"/>
        <dbReference type="EC" id="1.1.1.330"/>
    </reaction>
</comment>
<dbReference type="OrthoDB" id="73273at2759"/>
<feature type="domain" description="Histone deacetylase" evidence="13">
    <location>
        <begin position="60"/>
        <end position="381"/>
    </location>
</feature>
<dbReference type="EMBL" id="NBII01000001">
    <property type="protein sequence ID" value="PAV24136.1"/>
    <property type="molecule type" value="Genomic_DNA"/>
</dbReference>
<comment type="subcellular location">
    <subcellularLocation>
        <location evidence="12">Endoplasmic reticulum membrane</location>
        <topology evidence="12">Single-pass membrane protein</topology>
    </subcellularLocation>
</comment>
<evidence type="ECO:0000256" key="4">
    <source>
        <dbReference type="ARBA" id="ARBA00022824"/>
    </source>
</evidence>
<dbReference type="Pfam" id="PF00106">
    <property type="entry name" value="adh_short"/>
    <property type="match status" value="1"/>
</dbReference>
<evidence type="ECO:0000256" key="3">
    <source>
        <dbReference type="ARBA" id="ARBA00022692"/>
    </source>
</evidence>
<dbReference type="Gene3D" id="3.40.800.20">
    <property type="entry name" value="Histone deacetylase domain"/>
    <property type="match status" value="1"/>
</dbReference>